<dbReference type="PRINTS" id="PR00702">
    <property type="entry name" value="ACRIFLAVINRP"/>
</dbReference>
<feature type="transmembrane region" description="Helical" evidence="8">
    <location>
        <begin position="387"/>
        <end position="408"/>
    </location>
</feature>
<proteinExistence type="inferred from homology"/>
<comment type="subcellular location">
    <subcellularLocation>
        <location evidence="1">Cell membrane</location>
        <topology evidence="1">Multi-pass membrane protein</topology>
    </subcellularLocation>
</comment>
<name>A0A4R3JS73_9PROT</name>
<feature type="transmembrane region" description="Helical" evidence="8">
    <location>
        <begin position="463"/>
        <end position="483"/>
    </location>
</feature>
<dbReference type="InterPro" id="IPR027463">
    <property type="entry name" value="AcrB_DN_DC_subdom"/>
</dbReference>
<evidence type="ECO:0000256" key="6">
    <source>
        <dbReference type="ARBA" id="ARBA00022989"/>
    </source>
</evidence>
<dbReference type="NCBIfam" id="TIGR00914">
    <property type="entry name" value="2A0601"/>
    <property type="match status" value="1"/>
</dbReference>
<dbReference type="Pfam" id="PF00873">
    <property type="entry name" value="ACR_tran"/>
    <property type="match status" value="1"/>
</dbReference>
<dbReference type="Gene3D" id="3.30.70.1440">
    <property type="entry name" value="Multidrug efflux transporter AcrB pore domain"/>
    <property type="match status" value="1"/>
</dbReference>
<comment type="caution">
    <text evidence="9">The sequence shown here is derived from an EMBL/GenBank/DDBJ whole genome shotgun (WGS) entry which is preliminary data.</text>
</comment>
<dbReference type="RefSeq" id="WP_126462963.1">
    <property type="nucleotide sequence ID" value="NZ_AP018721.1"/>
</dbReference>
<evidence type="ECO:0000256" key="7">
    <source>
        <dbReference type="ARBA" id="ARBA00023136"/>
    </source>
</evidence>
<dbReference type="PANTHER" id="PTHR32063:SF68">
    <property type="entry name" value="PROBALE CATION EFFLUX SYSTEM PROTEIN"/>
    <property type="match status" value="1"/>
</dbReference>
<keyword evidence="10" id="KW-1185">Reference proteome</keyword>
<evidence type="ECO:0000256" key="5">
    <source>
        <dbReference type="ARBA" id="ARBA00022692"/>
    </source>
</evidence>
<feature type="transmembrane region" description="Helical" evidence="8">
    <location>
        <begin position="986"/>
        <end position="1005"/>
    </location>
</feature>
<evidence type="ECO:0000256" key="3">
    <source>
        <dbReference type="ARBA" id="ARBA00022448"/>
    </source>
</evidence>
<sequence length="1050" mass="112428">MLARLTEFSLSQRLLILGFVLLLVGAGTQAWRGLPIDAFPDVSTTQVKLILKAPGMTPEEVEARIAAPIETEMLGIPRQRILRSISKYGLTDITIDFEDGTDIYWARQQVAERLNGVLGDLPMGVSGGLSPITTPLSEMFMFTVEGEGLSLAERRAVLDWLVRPQLRTLPGVADVNALGGLVKTFEVVPDNAAMAARGVTLQELREAVMANNRNDGAGRLTEGEEVWLVRVEGAVRTLEELAAIVVKNVAGVPVRVADVAEVRLGQLTRYGGVTQNGRGEAVQGLVLGLKGANAQQVVAAVKQRLKEIAPSLPKGVEVRPFYDRSALVDRAVGTVARALLEATVLVLLLLFLFLGNVRAALAVALTLPLAALATFLLMRQFGLSANLMSLGGLAIAIGLLVDGAVVVVENIVSHLAHNVLAQAHAGEAGVKAASADGRSQNIAATAVDGYPKLHQVFRAVREVATPTAAGVLIIMIVFLPLLTLEGLEGKLFIPVALTIVFALGAALLLSLSVVPVLASYLLKEGAHEEPWLVRWAIRLYTPVLDYALARVRIVLIAAVALLAAAAAMYPFIGKSFMPTLDEGDLLVQLEKLPSISLEESLAQDMLVQRALMQRIPEIKGVVARAGADELGLDPMGLNETDSFLVLKPMHQWREPSKDWLMDEIRKVMADFPGINYAFTQPIDMRVSEMLTGSRGELAVKIFGTDIGELNRLADQVEAVLKPIPGAQDVFSMKNEGVQYFQVEVDRLAAGRYGLSVDDVSGFLRAQLEGVRLGLVQEGGRRTPLVLRAGENVRASPALFEAMRIPTPSGLAIPLREVARLKRTDGPVAVKRENAVRYVTVQSNVAGRDLVGFVEEARARIARQVKLPEGYRVAYGGQFENQQRAAARLAIVVPVALLLIFALLFATFGSVRQAVLILANVPFALVGGVAGLFLTGEYLSVPASVGFIALLGIAVLNGVVMVSHFNQLAAQGLAAEAVVREGALRRLRPVLMTASIAAFGLIPLLLATGPGSEIQKPLAIVVVGGLFSSTLLTLILLPVLYRRFILGGTLK</sequence>
<keyword evidence="6 8" id="KW-1133">Transmembrane helix</keyword>
<keyword evidence="7 8" id="KW-0472">Membrane</keyword>
<protein>
    <submittedName>
        <fullName evidence="9">Cobalt-zinc-cadmium resistance protein CzcA</fullName>
    </submittedName>
</protein>
<dbReference type="Gene3D" id="1.20.1640.10">
    <property type="entry name" value="Multidrug efflux transporter AcrB transmembrane domain"/>
    <property type="match status" value="2"/>
</dbReference>
<dbReference type="GO" id="GO:0005886">
    <property type="term" value="C:plasma membrane"/>
    <property type="evidence" value="ECO:0007669"/>
    <property type="project" value="UniProtKB-SubCell"/>
</dbReference>
<evidence type="ECO:0000313" key="10">
    <source>
        <dbReference type="Proteomes" id="UP000295135"/>
    </source>
</evidence>
<gene>
    <name evidence="9" type="ORF">EDC61_11829</name>
</gene>
<reference evidence="9 10" key="1">
    <citation type="submission" date="2019-03" db="EMBL/GenBank/DDBJ databases">
        <title>Genomic Encyclopedia of Type Strains, Phase IV (KMG-IV): sequencing the most valuable type-strain genomes for metagenomic binning, comparative biology and taxonomic classification.</title>
        <authorList>
            <person name="Goeker M."/>
        </authorList>
    </citation>
    <scope>NUCLEOTIDE SEQUENCE [LARGE SCALE GENOMIC DNA]</scope>
    <source>
        <strain evidence="9 10">DSM 103923</strain>
    </source>
</reference>
<evidence type="ECO:0000256" key="8">
    <source>
        <dbReference type="SAM" id="Phobius"/>
    </source>
</evidence>
<dbReference type="Gene3D" id="3.30.2090.10">
    <property type="entry name" value="Multidrug efflux transporter AcrB TolC docking domain, DN and DC subdomains"/>
    <property type="match status" value="2"/>
</dbReference>
<feature type="transmembrane region" description="Helical" evidence="8">
    <location>
        <begin position="553"/>
        <end position="572"/>
    </location>
</feature>
<dbReference type="EMBL" id="SLZY01000018">
    <property type="protein sequence ID" value="TCS70015.1"/>
    <property type="molecule type" value="Genomic_DNA"/>
</dbReference>
<evidence type="ECO:0000256" key="1">
    <source>
        <dbReference type="ARBA" id="ARBA00004651"/>
    </source>
</evidence>
<dbReference type="Proteomes" id="UP000295135">
    <property type="component" value="Unassembled WGS sequence"/>
</dbReference>
<dbReference type="SUPFAM" id="SSF82714">
    <property type="entry name" value="Multidrug efflux transporter AcrB TolC docking domain, DN and DC subdomains"/>
    <property type="match status" value="2"/>
</dbReference>
<accession>A0A4R3JS73</accession>
<evidence type="ECO:0000256" key="2">
    <source>
        <dbReference type="ARBA" id="ARBA00010942"/>
    </source>
</evidence>
<feature type="transmembrane region" description="Helical" evidence="8">
    <location>
        <begin position="888"/>
        <end position="907"/>
    </location>
</feature>
<feature type="transmembrane region" description="Helical" evidence="8">
    <location>
        <begin position="1017"/>
        <end position="1040"/>
    </location>
</feature>
<keyword evidence="4" id="KW-1003">Cell membrane</keyword>
<feature type="transmembrane region" description="Helical" evidence="8">
    <location>
        <begin position="945"/>
        <end position="965"/>
    </location>
</feature>
<evidence type="ECO:0000256" key="4">
    <source>
        <dbReference type="ARBA" id="ARBA00022475"/>
    </source>
</evidence>
<feature type="transmembrane region" description="Helical" evidence="8">
    <location>
        <begin position="361"/>
        <end position="381"/>
    </location>
</feature>
<organism evidence="9 10">
    <name type="scientific">Sulfuritortus calidifontis</name>
    <dbReference type="NCBI Taxonomy" id="1914471"/>
    <lineage>
        <taxon>Bacteria</taxon>
        <taxon>Pseudomonadati</taxon>
        <taxon>Pseudomonadota</taxon>
        <taxon>Betaproteobacteria</taxon>
        <taxon>Nitrosomonadales</taxon>
        <taxon>Thiobacillaceae</taxon>
        <taxon>Sulfuritortus</taxon>
    </lineage>
</organism>
<dbReference type="InterPro" id="IPR001036">
    <property type="entry name" value="Acrflvin-R"/>
</dbReference>
<feature type="transmembrane region" description="Helical" evidence="8">
    <location>
        <begin position="495"/>
        <end position="522"/>
    </location>
</feature>
<dbReference type="SUPFAM" id="SSF82866">
    <property type="entry name" value="Multidrug efflux transporter AcrB transmembrane domain"/>
    <property type="match status" value="2"/>
</dbReference>
<dbReference type="SUPFAM" id="SSF82693">
    <property type="entry name" value="Multidrug efflux transporter AcrB pore domain, PN1, PN2, PC1 and PC2 subdomains"/>
    <property type="match status" value="2"/>
</dbReference>
<evidence type="ECO:0000313" key="9">
    <source>
        <dbReference type="EMBL" id="TCS70015.1"/>
    </source>
</evidence>
<dbReference type="InterPro" id="IPR004763">
    <property type="entry name" value="CusA-like"/>
</dbReference>
<dbReference type="PANTHER" id="PTHR32063">
    <property type="match status" value="1"/>
</dbReference>
<comment type="similarity">
    <text evidence="2">Belongs to the resistance-nodulation-cell division (RND) (TC 2.A.6) family.</text>
</comment>
<keyword evidence="5 8" id="KW-0812">Transmembrane</keyword>
<dbReference type="GO" id="GO:0042910">
    <property type="term" value="F:xenobiotic transmembrane transporter activity"/>
    <property type="evidence" value="ECO:0007669"/>
    <property type="project" value="TreeGrafter"/>
</dbReference>
<dbReference type="GO" id="GO:0008324">
    <property type="term" value="F:monoatomic cation transmembrane transporter activity"/>
    <property type="evidence" value="ECO:0007669"/>
    <property type="project" value="InterPro"/>
</dbReference>
<dbReference type="AlphaFoldDB" id="A0A4R3JS73"/>
<dbReference type="OrthoDB" id="9176633at2"/>
<dbReference type="Gene3D" id="3.30.70.1430">
    <property type="entry name" value="Multidrug efflux transporter AcrB pore domain"/>
    <property type="match status" value="2"/>
</dbReference>
<feature type="transmembrane region" description="Helical" evidence="8">
    <location>
        <begin position="914"/>
        <end position="933"/>
    </location>
</feature>
<keyword evidence="3" id="KW-0813">Transport</keyword>
<dbReference type="Gene3D" id="3.30.70.1320">
    <property type="entry name" value="Multidrug efflux transporter AcrB pore domain like"/>
    <property type="match status" value="1"/>
</dbReference>
<feature type="transmembrane region" description="Helical" evidence="8">
    <location>
        <begin position="335"/>
        <end position="354"/>
    </location>
</feature>